<organism evidence="1">
    <name type="scientific">Myoviridae sp. ctWb16</name>
    <dbReference type="NCBI Taxonomy" id="2827690"/>
    <lineage>
        <taxon>Viruses</taxon>
        <taxon>Duplodnaviria</taxon>
        <taxon>Heunggongvirae</taxon>
        <taxon>Uroviricota</taxon>
        <taxon>Caudoviricetes</taxon>
    </lineage>
</organism>
<sequence>MAININHKNSTIITDDDTLIQITDKGALKVGDGTYLDELGNSQEIEPNQNYKGAIRFNEDHQCLQLCDGYKWKDINGHYKQTSGIVYSLLF</sequence>
<accession>A0A8S5T088</accession>
<reference evidence="1" key="1">
    <citation type="journal article" date="2021" name="Proc. Natl. Acad. Sci. U.S.A.">
        <title>A Catalog of Tens of Thousands of Viruses from Human Metagenomes Reveals Hidden Associations with Chronic Diseases.</title>
        <authorList>
            <person name="Tisza M.J."/>
            <person name="Buck C.B."/>
        </authorList>
    </citation>
    <scope>NUCLEOTIDE SEQUENCE</scope>
    <source>
        <strain evidence="1">CtWb16</strain>
    </source>
</reference>
<evidence type="ECO:0000313" key="1">
    <source>
        <dbReference type="EMBL" id="DAF56749.1"/>
    </source>
</evidence>
<protein>
    <submittedName>
        <fullName evidence="1">Uncharacterized protein</fullName>
    </submittedName>
</protein>
<name>A0A8S5T088_9CAUD</name>
<proteinExistence type="predicted"/>
<dbReference type="EMBL" id="BK032721">
    <property type="protein sequence ID" value="DAF56749.1"/>
    <property type="molecule type" value="Genomic_DNA"/>
</dbReference>